<dbReference type="InterPro" id="IPR035810">
    <property type="entry name" value="PEBP_euk"/>
</dbReference>
<sequence length="217" mass="24006">MSLLTITSSIIDGLKKNEVIPDVINDSFQPKGLLTISYGGSNEVAMGNTLKVDETQTKPKFQFTFNSPSSSDTSAKIQDQIKDTDLFTLVLTDPDAPSRTDKKWSEYAHFITTNILLKNQSNSSADSDFFSTELNLDQQGDEILSYVGPGPPEGTGKHRYVFLLYKQPQGKTDLKPPTDRPNWGLGKPAVGVDEWASENGLELFAVNFFYAENKAKK</sequence>
<dbReference type="InterPro" id="IPR001858">
    <property type="entry name" value="Phosphatidylethanolamine-bd_CS"/>
</dbReference>
<dbReference type="GO" id="GO:0046578">
    <property type="term" value="P:regulation of Ras protein signal transduction"/>
    <property type="evidence" value="ECO:0007669"/>
    <property type="project" value="TreeGrafter"/>
</dbReference>
<dbReference type="Pfam" id="PF01161">
    <property type="entry name" value="PBP"/>
    <property type="match status" value="1"/>
</dbReference>
<evidence type="ECO:0008006" key="4">
    <source>
        <dbReference type="Google" id="ProtNLM"/>
    </source>
</evidence>
<dbReference type="Gene3D" id="3.90.280.10">
    <property type="entry name" value="PEBP-like"/>
    <property type="match status" value="1"/>
</dbReference>
<dbReference type="GO" id="GO:0030162">
    <property type="term" value="P:regulation of proteolysis"/>
    <property type="evidence" value="ECO:0007669"/>
    <property type="project" value="TreeGrafter"/>
</dbReference>
<keyword evidence="3" id="KW-1185">Reference proteome</keyword>
<dbReference type="GeneID" id="30199703"/>
<dbReference type="AlphaFoldDB" id="A0A1E3NUE8"/>
<evidence type="ECO:0000313" key="3">
    <source>
        <dbReference type="Proteomes" id="UP000094112"/>
    </source>
</evidence>
<accession>A0A1E3NUE8</accession>
<proteinExistence type="inferred from homology"/>
<dbReference type="PANTHER" id="PTHR11362:SF148">
    <property type="entry name" value="CARBOXYPEPTIDASE Y INHIBITOR"/>
    <property type="match status" value="1"/>
</dbReference>
<dbReference type="CDD" id="cd00866">
    <property type="entry name" value="PEBP_euk"/>
    <property type="match status" value="1"/>
</dbReference>
<dbReference type="SUPFAM" id="SSF49777">
    <property type="entry name" value="PEBP-like"/>
    <property type="match status" value="1"/>
</dbReference>
<name>A0A1E3NUE8_WICAA</name>
<dbReference type="PANTHER" id="PTHR11362">
    <property type="entry name" value="PHOSPHATIDYLETHANOLAMINE-BINDING PROTEIN"/>
    <property type="match status" value="1"/>
</dbReference>
<dbReference type="RefSeq" id="XP_019036016.1">
    <property type="nucleotide sequence ID" value="XM_019182457.1"/>
</dbReference>
<dbReference type="GO" id="GO:0030414">
    <property type="term" value="F:peptidase inhibitor activity"/>
    <property type="evidence" value="ECO:0007669"/>
    <property type="project" value="TreeGrafter"/>
</dbReference>
<dbReference type="Proteomes" id="UP000094112">
    <property type="component" value="Unassembled WGS sequence"/>
</dbReference>
<dbReference type="GO" id="GO:0005543">
    <property type="term" value="F:phospholipid binding"/>
    <property type="evidence" value="ECO:0007669"/>
    <property type="project" value="TreeGrafter"/>
</dbReference>
<organism evidence="2 3">
    <name type="scientific">Wickerhamomyces anomalus (strain ATCC 58044 / CBS 1984 / NCYC 433 / NRRL Y-366-8)</name>
    <name type="common">Yeast</name>
    <name type="synonym">Hansenula anomala</name>
    <dbReference type="NCBI Taxonomy" id="683960"/>
    <lineage>
        <taxon>Eukaryota</taxon>
        <taxon>Fungi</taxon>
        <taxon>Dikarya</taxon>
        <taxon>Ascomycota</taxon>
        <taxon>Saccharomycotina</taxon>
        <taxon>Saccharomycetes</taxon>
        <taxon>Phaffomycetales</taxon>
        <taxon>Wickerhamomycetaceae</taxon>
        <taxon>Wickerhamomyces</taxon>
    </lineage>
</organism>
<evidence type="ECO:0000256" key="1">
    <source>
        <dbReference type="ARBA" id="ARBA00007091"/>
    </source>
</evidence>
<dbReference type="OrthoDB" id="2506647at2759"/>
<comment type="similarity">
    <text evidence="1">Belongs to the phosphatidylethanolamine-binding protein family.</text>
</comment>
<reference evidence="2 3" key="1">
    <citation type="journal article" date="2016" name="Proc. Natl. Acad. Sci. U.S.A.">
        <title>Comparative genomics of biotechnologically important yeasts.</title>
        <authorList>
            <person name="Riley R."/>
            <person name="Haridas S."/>
            <person name="Wolfe K.H."/>
            <person name="Lopes M.R."/>
            <person name="Hittinger C.T."/>
            <person name="Goeker M."/>
            <person name="Salamov A.A."/>
            <person name="Wisecaver J.H."/>
            <person name="Long T.M."/>
            <person name="Calvey C.H."/>
            <person name="Aerts A.L."/>
            <person name="Barry K.W."/>
            <person name="Choi C."/>
            <person name="Clum A."/>
            <person name="Coughlan A.Y."/>
            <person name="Deshpande S."/>
            <person name="Douglass A.P."/>
            <person name="Hanson S.J."/>
            <person name="Klenk H.-P."/>
            <person name="LaButti K.M."/>
            <person name="Lapidus A."/>
            <person name="Lindquist E.A."/>
            <person name="Lipzen A.M."/>
            <person name="Meier-Kolthoff J.P."/>
            <person name="Ohm R.A."/>
            <person name="Otillar R.P."/>
            <person name="Pangilinan J.L."/>
            <person name="Peng Y."/>
            <person name="Rokas A."/>
            <person name="Rosa C.A."/>
            <person name="Scheuner C."/>
            <person name="Sibirny A.A."/>
            <person name="Slot J.C."/>
            <person name="Stielow J.B."/>
            <person name="Sun H."/>
            <person name="Kurtzman C.P."/>
            <person name="Blackwell M."/>
            <person name="Grigoriev I.V."/>
            <person name="Jeffries T.W."/>
        </authorList>
    </citation>
    <scope>NUCLEOTIDE SEQUENCE [LARGE SCALE GENOMIC DNA]</scope>
    <source>
        <strain evidence="3">ATCC 58044 / CBS 1984 / NCYC 433 / NRRL Y-366-8</strain>
    </source>
</reference>
<dbReference type="InterPro" id="IPR036610">
    <property type="entry name" value="PEBP-like_sf"/>
</dbReference>
<dbReference type="PROSITE" id="PS01220">
    <property type="entry name" value="PBP"/>
    <property type="match status" value="1"/>
</dbReference>
<dbReference type="STRING" id="683960.A0A1E3NUE8"/>
<dbReference type="InterPro" id="IPR008914">
    <property type="entry name" value="PEBP"/>
</dbReference>
<dbReference type="EMBL" id="KV454215">
    <property type="protein sequence ID" value="ODQ56809.1"/>
    <property type="molecule type" value="Genomic_DNA"/>
</dbReference>
<evidence type="ECO:0000313" key="2">
    <source>
        <dbReference type="EMBL" id="ODQ56809.1"/>
    </source>
</evidence>
<gene>
    <name evidence="2" type="ORF">WICANDRAFT_36655</name>
</gene>
<protein>
    <recommendedName>
        <fullName evidence="4">Carboxypeptidase Y inhibitor</fullName>
    </recommendedName>
</protein>